<evidence type="ECO:0000313" key="1">
    <source>
        <dbReference type="EMBL" id="OSS43844.1"/>
    </source>
</evidence>
<dbReference type="AlphaFoldDB" id="A0A1Y2LIM7"/>
<evidence type="ECO:0000313" key="2">
    <source>
        <dbReference type="Proteomes" id="UP000193240"/>
    </source>
</evidence>
<proteinExistence type="predicted"/>
<reference evidence="1 2" key="1">
    <citation type="journal article" date="2017" name="Genome Announc.">
        <title>Genome sequence of the saprophytic ascomycete Epicoccum nigrum ICMP 19927 strain isolated from New Zealand.</title>
        <authorList>
            <person name="Fokin M."/>
            <person name="Fleetwood D."/>
            <person name="Weir B.S."/>
            <person name="Villas-Boas S.G."/>
        </authorList>
    </citation>
    <scope>NUCLEOTIDE SEQUENCE [LARGE SCALE GENOMIC DNA]</scope>
    <source>
        <strain evidence="1 2">ICMP 19927</strain>
    </source>
</reference>
<protein>
    <submittedName>
        <fullName evidence="1">Uncharacterized protein</fullName>
    </submittedName>
</protein>
<sequence length="135" mass="15549">MHYDIVCIAFAYHFSSETIEPESVRVSLQYVSHDQRRSTLHEHNFYTCVYIFREDGSEANELEIVELKLLQDVVLRMELPIAVDLNAPQKWKDIKEPSYLAGSVAIGANVTIEVVMKRVGREELEECTVNLQHPN</sequence>
<gene>
    <name evidence="1" type="ORF">B5807_11639</name>
</gene>
<accession>A0A1Y2LIM7</accession>
<dbReference type="Proteomes" id="UP000193240">
    <property type="component" value="Unassembled WGS sequence"/>
</dbReference>
<dbReference type="InParanoid" id="A0A1Y2LIM7"/>
<dbReference type="EMBL" id="KZ107861">
    <property type="protein sequence ID" value="OSS43844.1"/>
    <property type="molecule type" value="Genomic_DNA"/>
</dbReference>
<organism evidence="1 2">
    <name type="scientific">Epicoccum nigrum</name>
    <name type="common">Soil fungus</name>
    <name type="synonym">Epicoccum purpurascens</name>
    <dbReference type="NCBI Taxonomy" id="105696"/>
    <lineage>
        <taxon>Eukaryota</taxon>
        <taxon>Fungi</taxon>
        <taxon>Dikarya</taxon>
        <taxon>Ascomycota</taxon>
        <taxon>Pezizomycotina</taxon>
        <taxon>Dothideomycetes</taxon>
        <taxon>Pleosporomycetidae</taxon>
        <taxon>Pleosporales</taxon>
        <taxon>Pleosporineae</taxon>
        <taxon>Didymellaceae</taxon>
        <taxon>Epicoccum</taxon>
    </lineage>
</organism>
<name>A0A1Y2LIM7_EPING</name>
<keyword evidence="2" id="KW-1185">Reference proteome</keyword>